<protein>
    <submittedName>
        <fullName evidence="4">2,5-dichloro-2,5-cyclohexadiene-1,4-diol dehydrogenase</fullName>
    </submittedName>
</protein>
<dbReference type="GO" id="GO:0016616">
    <property type="term" value="F:oxidoreductase activity, acting on the CH-OH group of donors, NAD or NADP as acceptor"/>
    <property type="evidence" value="ECO:0007669"/>
    <property type="project" value="TreeGrafter"/>
</dbReference>
<dbReference type="Pfam" id="PF13561">
    <property type="entry name" value="adh_short_C2"/>
    <property type="match status" value="1"/>
</dbReference>
<dbReference type="GO" id="GO:0008206">
    <property type="term" value="P:bile acid metabolic process"/>
    <property type="evidence" value="ECO:0007669"/>
    <property type="project" value="UniProtKB-ARBA"/>
</dbReference>
<gene>
    <name evidence="4" type="ORF">J40TS1_17950</name>
</gene>
<evidence type="ECO:0000313" key="4">
    <source>
        <dbReference type="EMBL" id="GIP16153.1"/>
    </source>
</evidence>
<proteinExistence type="inferred from homology"/>
<dbReference type="SMART" id="SM00822">
    <property type="entry name" value="PKS_KR"/>
    <property type="match status" value="1"/>
</dbReference>
<dbReference type="PANTHER" id="PTHR42760:SF133">
    <property type="entry name" value="3-OXOACYL-[ACYL-CARRIER-PROTEIN] REDUCTASE"/>
    <property type="match status" value="1"/>
</dbReference>
<dbReference type="Proteomes" id="UP000683139">
    <property type="component" value="Unassembled WGS sequence"/>
</dbReference>
<dbReference type="AlphaFoldDB" id="A0A919YLM7"/>
<dbReference type="InterPro" id="IPR020904">
    <property type="entry name" value="Sc_DH/Rdtase_CS"/>
</dbReference>
<dbReference type="FunFam" id="3.40.50.720:FF:000084">
    <property type="entry name" value="Short-chain dehydrogenase reductase"/>
    <property type="match status" value="1"/>
</dbReference>
<dbReference type="InterPro" id="IPR057326">
    <property type="entry name" value="KR_dom"/>
</dbReference>
<sequence>MGRMNGKVVIVTGAGSGIGKATAKRLAMEGAKVVLTDLQTDKLEAAINEIAALQGDVIAVTHNVAEEEGWVSVLEKAESVFGTVNVLVNSAGIRGKTDTADEWERVLKINLTGSYLGMKHVVPGMKRYGGGSIINIASLASIGGGGFNSYTASKGGLRAISRAAAVDFAKDNIRVNSIYPGLIITPMTEGILNHEQTKKYFEDRTPLPRFGTADDIAYGVLYLASDEASYVTGSELVIDGGTTAS</sequence>
<dbReference type="NCBIfam" id="NF005559">
    <property type="entry name" value="PRK07231.1"/>
    <property type="match status" value="1"/>
</dbReference>
<dbReference type="Gene3D" id="3.40.50.720">
    <property type="entry name" value="NAD(P)-binding Rossmann-like Domain"/>
    <property type="match status" value="1"/>
</dbReference>
<dbReference type="PANTHER" id="PTHR42760">
    <property type="entry name" value="SHORT-CHAIN DEHYDROGENASES/REDUCTASES FAMILY MEMBER"/>
    <property type="match status" value="1"/>
</dbReference>
<keyword evidence="5" id="KW-1185">Reference proteome</keyword>
<dbReference type="SUPFAM" id="SSF51735">
    <property type="entry name" value="NAD(P)-binding Rossmann-fold domains"/>
    <property type="match status" value="1"/>
</dbReference>
<keyword evidence="2" id="KW-0560">Oxidoreductase</keyword>
<dbReference type="InterPro" id="IPR036291">
    <property type="entry name" value="NAD(P)-bd_dom_sf"/>
</dbReference>
<accession>A0A919YLM7</accession>
<dbReference type="PROSITE" id="PS00061">
    <property type="entry name" value="ADH_SHORT"/>
    <property type="match status" value="1"/>
</dbReference>
<evidence type="ECO:0000313" key="5">
    <source>
        <dbReference type="Proteomes" id="UP000683139"/>
    </source>
</evidence>
<name>A0A919YLM7_9BACL</name>
<dbReference type="PRINTS" id="PR00080">
    <property type="entry name" value="SDRFAMILY"/>
</dbReference>
<evidence type="ECO:0000256" key="2">
    <source>
        <dbReference type="ARBA" id="ARBA00023002"/>
    </source>
</evidence>
<dbReference type="RefSeq" id="WP_213514379.1">
    <property type="nucleotide sequence ID" value="NZ_BOSE01000002.1"/>
</dbReference>
<dbReference type="PRINTS" id="PR00081">
    <property type="entry name" value="GDHRDH"/>
</dbReference>
<comment type="caution">
    <text evidence="4">The sequence shown here is derived from an EMBL/GenBank/DDBJ whole genome shotgun (WGS) entry which is preliminary data.</text>
</comment>
<evidence type="ECO:0000256" key="1">
    <source>
        <dbReference type="ARBA" id="ARBA00006484"/>
    </source>
</evidence>
<dbReference type="InterPro" id="IPR002347">
    <property type="entry name" value="SDR_fam"/>
</dbReference>
<dbReference type="EMBL" id="BOSE01000002">
    <property type="protein sequence ID" value="GIP16153.1"/>
    <property type="molecule type" value="Genomic_DNA"/>
</dbReference>
<feature type="domain" description="Ketoreductase" evidence="3">
    <location>
        <begin position="7"/>
        <end position="167"/>
    </location>
</feature>
<comment type="similarity">
    <text evidence="1">Belongs to the short-chain dehydrogenases/reductases (SDR) family.</text>
</comment>
<evidence type="ECO:0000259" key="3">
    <source>
        <dbReference type="SMART" id="SM00822"/>
    </source>
</evidence>
<reference evidence="4" key="1">
    <citation type="submission" date="2021-03" db="EMBL/GenBank/DDBJ databases">
        <title>Antimicrobial resistance genes in bacteria isolated from Japanese honey, and their potential for conferring macrolide and lincosamide resistance in the American foulbrood pathogen Paenibacillus larvae.</title>
        <authorList>
            <person name="Okamoto M."/>
            <person name="Kumagai M."/>
            <person name="Kanamori H."/>
            <person name="Takamatsu D."/>
        </authorList>
    </citation>
    <scope>NUCLEOTIDE SEQUENCE</scope>
    <source>
        <strain evidence="4">J40TS1</strain>
    </source>
</reference>
<organism evidence="4 5">
    <name type="scientific">Paenibacillus montaniterrae</name>
    <dbReference type="NCBI Taxonomy" id="429341"/>
    <lineage>
        <taxon>Bacteria</taxon>
        <taxon>Bacillati</taxon>
        <taxon>Bacillota</taxon>
        <taxon>Bacilli</taxon>
        <taxon>Bacillales</taxon>
        <taxon>Paenibacillaceae</taxon>
        <taxon>Paenibacillus</taxon>
    </lineage>
</organism>